<dbReference type="EMBL" id="JBAGLP010000110">
    <property type="protein sequence ID" value="MEG3614412.1"/>
    <property type="molecule type" value="Genomic_DNA"/>
</dbReference>
<evidence type="ECO:0000256" key="2">
    <source>
        <dbReference type="ARBA" id="ARBA00022679"/>
    </source>
</evidence>
<evidence type="ECO:0000259" key="3">
    <source>
        <dbReference type="Pfam" id="PF00534"/>
    </source>
</evidence>
<keyword evidence="6" id="KW-1185">Reference proteome</keyword>
<gene>
    <name evidence="5" type="ORF">V5O49_04670</name>
</gene>
<dbReference type="SUPFAM" id="SSF53756">
    <property type="entry name" value="UDP-Glycosyltransferase/glycogen phosphorylase"/>
    <property type="match status" value="1"/>
</dbReference>
<evidence type="ECO:0000259" key="4">
    <source>
        <dbReference type="Pfam" id="PF13579"/>
    </source>
</evidence>
<dbReference type="RefSeq" id="WP_332901210.1">
    <property type="nucleotide sequence ID" value="NZ_JBAGLP010000110.1"/>
</dbReference>
<protein>
    <submittedName>
        <fullName evidence="5">Glycosyltransferase</fullName>
        <ecNumber evidence="5">2.4.-.-</ecNumber>
    </submittedName>
</protein>
<dbReference type="GO" id="GO:0016757">
    <property type="term" value="F:glycosyltransferase activity"/>
    <property type="evidence" value="ECO:0007669"/>
    <property type="project" value="UniProtKB-KW"/>
</dbReference>
<organism evidence="5 6">
    <name type="scientific">Isoptericola haloaureus</name>
    <dbReference type="NCBI Taxonomy" id="1542902"/>
    <lineage>
        <taxon>Bacteria</taxon>
        <taxon>Bacillati</taxon>
        <taxon>Actinomycetota</taxon>
        <taxon>Actinomycetes</taxon>
        <taxon>Micrococcales</taxon>
        <taxon>Promicromonosporaceae</taxon>
        <taxon>Isoptericola</taxon>
    </lineage>
</organism>
<keyword evidence="2 5" id="KW-0808">Transferase</keyword>
<dbReference type="InterPro" id="IPR001296">
    <property type="entry name" value="Glyco_trans_1"/>
</dbReference>
<dbReference type="Gene3D" id="3.40.50.2000">
    <property type="entry name" value="Glycogen Phosphorylase B"/>
    <property type="match status" value="2"/>
</dbReference>
<reference evidence="5" key="1">
    <citation type="journal article" date="2024" name="Antonie Van Leeuwenhoek">
        <title>Isoptericola haloaureus sp. nov., a dimorphic actinobacterium isolated from mangrove sediments of southeast India, implicating biosaline agricultural significance through nitrogen fixation and salt tolerance genes.</title>
        <authorList>
            <person name="Prathaban M."/>
            <person name="Prathiviraj R."/>
            <person name="Ravichandran M."/>
            <person name="Natarajan S.D."/>
            <person name="Sobanaa M."/>
            <person name="Hari Krishna Kumar S."/>
            <person name="Chandrasekar V."/>
            <person name="Selvin J."/>
        </authorList>
    </citation>
    <scope>NUCLEOTIDE SEQUENCE</scope>
    <source>
        <strain evidence="5">MP1014</strain>
    </source>
</reference>
<dbReference type="InterPro" id="IPR028098">
    <property type="entry name" value="Glyco_trans_4-like_N"/>
</dbReference>
<dbReference type="EC" id="2.4.-.-" evidence="5"/>
<accession>A0ABU7Z4J8</accession>
<evidence type="ECO:0000313" key="6">
    <source>
        <dbReference type="Proteomes" id="UP001310387"/>
    </source>
</evidence>
<dbReference type="PANTHER" id="PTHR12526:SF510">
    <property type="entry name" value="D-INOSITOL 3-PHOSPHATE GLYCOSYLTRANSFERASE"/>
    <property type="match status" value="1"/>
</dbReference>
<comment type="caution">
    <text evidence="5">The sequence shown here is derived from an EMBL/GenBank/DDBJ whole genome shotgun (WGS) entry which is preliminary data.</text>
</comment>
<feature type="domain" description="Glycosyltransferase subfamily 4-like N-terminal" evidence="4">
    <location>
        <begin position="20"/>
        <end position="177"/>
    </location>
</feature>
<proteinExistence type="predicted"/>
<reference evidence="5" key="2">
    <citation type="submission" date="2024-02" db="EMBL/GenBank/DDBJ databases">
        <authorList>
            <person name="Prathaban M."/>
            <person name="Mythili R."/>
            <person name="Sharmila Devi N."/>
            <person name="Sobanaa M."/>
            <person name="Prathiviraj R."/>
            <person name="Selvin J."/>
        </authorList>
    </citation>
    <scope>NUCLEOTIDE SEQUENCE</scope>
    <source>
        <strain evidence="5">MP1014</strain>
    </source>
</reference>
<feature type="domain" description="Glycosyl transferase family 1" evidence="3">
    <location>
        <begin position="198"/>
        <end position="357"/>
    </location>
</feature>
<dbReference type="PANTHER" id="PTHR12526">
    <property type="entry name" value="GLYCOSYLTRANSFERASE"/>
    <property type="match status" value="1"/>
</dbReference>
<dbReference type="Pfam" id="PF00534">
    <property type="entry name" value="Glycos_transf_1"/>
    <property type="match status" value="1"/>
</dbReference>
<evidence type="ECO:0000256" key="1">
    <source>
        <dbReference type="ARBA" id="ARBA00022676"/>
    </source>
</evidence>
<name>A0ABU7Z4J8_9MICO</name>
<dbReference type="Proteomes" id="UP001310387">
    <property type="component" value="Unassembled WGS sequence"/>
</dbReference>
<dbReference type="Pfam" id="PF13579">
    <property type="entry name" value="Glyco_trans_4_4"/>
    <property type="match status" value="1"/>
</dbReference>
<evidence type="ECO:0000313" key="5">
    <source>
        <dbReference type="EMBL" id="MEG3614412.1"/>
    </source>
</evidence>
<sequence>MSAPVRPVRVLVVDHTAQLGGAELALLRLCRELDPAQVSVRCLLLADGPLVAELTRAGVPTRVLPLVPRLSTVSRSRVGALVRATVPSSGAVLRFLVELTGLLRRCRPDVVHSTSLKADLLTLGPALLAGRPLVWHVHDRIAPDYLPAVLVRLVRLAARLPTRLVANSRATAATLPRAAVVVHPGLGADQVRDRPRPVPQGAAVVGILGRISPTKGQLELVRALPEILAHHPHVECRVVGAPLFGQEDHARRVRAEARRLGVADRVRWVGPVADPSAELDRTTVLVHASPVPEPFGQVVVEAMARGVPVVATDAGGVPEIVGRGREGRGVLVRPGDVPALARAVVEVLDDLPRAQERADRAHAEVSGTLTARRTAEQVTAVWREVARSGRRRRPCRRRGPSR</sequence>
<keyword evidence="1 5" id="KW-0328">Glycosyltransferase</keyword>